<dbReference type="Pfam" id="PF00903">
    <property type="entry name" value="Glyoxalase"/>
    <property type="match status" value="1"/>
</dbReference>
<dbReference type="InterPro" id="IPR037523">
    <property type="entry name" value="VOC_core"/>
</dbReference>
<dbReference type="EMBL" id="SGIS01000076">
    <property type="protein sequence ID" value="RZF59189.1"/>
    <property type="molecule type" value="Genomic_DNA"/>
</dbReference>
<accession>A0A4Q6XR70</accession>
<protein>
    <recommendedName>
        <fullName evidence="1">VOC domain-containing protein</fullName>
    </recommendedName>
</protein>
<comment type="caution">
    <text evidence="2">The sequence shown here is derived from an EMBL/GenBank/DDBJ whole genome shotgun (WGS) entry which is preliminary data.</text>
</comment>
<organism evidence="2 3">
    <name type="scientific">Sphingomonas populi</name>
    <dbReference type="NCBI Taxonomy" id="2484750"/>
    <lineage>
        <taxon>Bacteria</taxon>
        <taxon>Pseudomonadati</taxon>
        <taxon>Pseudomonadota</taxon>
        <taxon>Alphaproteobacteria</taxon>
        <taxon>Sphingomonadales</taxon>
        <taxon>Sphingomonadaceae</taxon>
        <taxon>Sphingomonas</taxon>
    </lineage>
</organism>
<dbReference type="Proteomes" id="UP000292085">
    <property type="component" value="Unassembled WGS sequence"/>
</dbReference>
<evidence type="ECO:0000313" key="3">
    <source>
        <dbReference type="Proteomes" id="UP000292085"/>
    </source>
</evidence>
<dbReference type="RefSeq" id="WP_130160416.1">
    <property type="nucleotide sequence ID" value="NZ_SGIS01000076.1"/>
</dbReference>
<dbReference type="SUPFAM" id="SSF54593">
    <property type="entry name" value="Glyoxalase/Bleomycin resistance protein/Dihydroxybiphenyl dioxygenase"/>
    <property type="match status" value="1"/>
</dbReference>
<dbReference type="AlphaFoldDB" id="A0A4Q6XR70"/>
<dbReference type="InterPro" id="IPR004360">
    <property type="entry name" value="Glyas_Fos-R_dOase_dom"/>
</dbReference>
<dbReference type="Gene3D" id="3.10.180.10">
    <property type="entry name" value="2,3-Dihydroxybiphenyl 1,2-Dioxygenase, domain 1"/>
    <property type="match status" value="1"/>
</dbReference>
<dbReference type="PROSITE" id="PS51819">
    <property type="entry name" value="VOC"/>
    <property type="match status" value="1"/>
</dbReference>
<evidence type="ECO:0000313" key="2">
    <source>
        <dbReference type="EMBL" id="RZF59189.1"/>
    </source>
</evidence>
<gene>
    <name evidence="2" type="ORF">EWE75_23100</name>
</gene>
<reference evidence="2 3" key="1">
    <citation type="submission" date="2019-02" db="EMBL/GenBank/DDBJ databases">
        <authorList>
            <person name="Li Y."/>
        </authorList>
    </citation>
    <scope>NUCLEOTIDE SEQUENCE [LARGE SCALE GENOMIC DNA]</scope>
    <source>
        <strain evidence="2 3">3-7</strain>
    </source>
</reference>
<dbReference type="InterPro" id="IPR029068">
    <property type="entry name" value="Glyas_Bleomycin-R_OHBP_Dase"/>
</dbReference>
<evidence type="ECO:0000259" key="1">
    <source>
        <dbReference type="PROSITE" id="PS51819"/>
    </source>
</evidence>
<sequence length="107" mass="12406">MVALAQLARWRRRGNCDRRPQVDRGIGNVVDLLVLDHHALRVPDLDGAIEWYGRVFGFSVVRRFTLTAAHCRCAMLIRDALRLELEHFSIKKHHIRSERSSFCTLRG</sequence>
<keyword evidence="3" id="KW-1185">Reference proteome</keyword>
<proteinExistence type="predicted"/>
<feature type="domain" description="VOC" evidence="1">
    <location>
        <begin position="34"/>
        <end position="107"/>
    </location>
</feature>
<name>A0A4Q6XR70_9SPHN</name>
<dbReference type="OrthoDB" id="2613830at2"/>